<keyword evidence="1" id="KW-0175">Coiled coil</keyword>
<keyword evidence="4" id="KW-1185">Reference proteome</keyword>
<dbReference type="EMBL" id="CAJFDH010000005">
    <property type="protein sequence ID" value="CAD5225099.1"/>
    <property type="molecule type" value="Genomic_DNA"/>
</dbReference>
<name>A0A811LCX4_9BILA</name>
<feature type="compositionally biased region" description="Basic residues" evidence="2">
    <location>
        <begin position="660"/>
        <end position="672"/>
    </location>
</feature>
<feature type="coiled-coil region" evidence="1">
    <location>
        <begin position="433"/>
        <end position="492"/>
    </location>
</feature>
<dbReference type="Proteomes" id="UP000783686">
    <property type="component" value="Unassembled WGS sequence"/>
</dbReference>
<feature type="compositionally biased region" description="Acidic residues" evidence="2">
    <location>
        <begin position="125"/>
        <end position="135"/>
    </location>
</feature>
<evidence type="ECO:0000313" key="4">
    <source>
        <dbReference type="Proteomes" id="UP000614601"/>
    </source>
</evidence>
<sequence>MPLTHRKRNGLPPKLHESVASEITKKKRKAIEIARKSRETMRMKKMSQRAKMKNLILHRNRRRRFDKLKEVFEFPERATNDFMYVSDHSEPNNDVIWVINQLIEDTISSFGDRVYYEPAEALSDYDDDVHEETEEPNQGKVDGMGSLPKAVMNSWKSDDGDKYKKDKQLYSLYQRFQFPKKSFPNFKSVCVTGIENSVVDTVGFLVDQVVATVGPTLPRRKFERRVLDEKWDIFGEMYPSLKRRQGKKNNNEVKKALAVSNPSKSIHQPGETRNKRKGVGYLNLDEEYFKNTPSRVIPKVRVTKKVEKENSPPPLKKKKYGASNALIDQEFAFPETVIFHPVDETSYSVPRRRGRPRKYGDTEVPTSQKKFSQLYKEIGKALPSKTASDGKNAVNKEARTSVNSKKTKKGSSLNSSRRDDVPTVITIEEDTKTKEKNESLKKINDELQKAYDETKQALEKANHDNELLKNTNKGLETKIKALEKQIKDIRREALIKTRVMLSEAERGSKTVTDRTDVQHRNLKKVQSEGAENLKFILERAEELEKITTKLRGEYVHLRFFPPKKEEKKEDKPDEQGEPGPSTSAASEAPETSTATAQIKNPILNPEGISLQNDEAPPATDDQQPSTSAPQKKPRKKRKQRDPNEPAAYKRTLRPPTPPRLAKHNNRPQKKRIPLLPTDEGISQFNVPQMTSLKTGNVVKSTKDNGLNTSATDTGNGEASETLNSTLNASAVSDVPGISNVTSDTPIILDEGLAIQASGTSNDTVTSGALNVDTITTGVNNGSTNASVTTLTSSEAATTNKSTSVSVFTTTSTPSTSTSTVVIAPKAGPSTSHVTPKSTSKTKTTTSTTKHSSSNTKPSTSTQRPSMSTSMASTSRSSISVSRSSTLASRPSTSSSSRKKDPVMVKTFPKKRYLQMNSGDKTSSQAELRNQIRRMFPNFSDEDMVDLIGESFPNLFNFDS</sequence>
<feature type="compositionally biased region" description="Basic and acidic residues" evidence="2">
    <location>
        <begin position="561"/>
        <end position="574"/>
    </location>
</feature>
<dbReference type="EMBL" id="CAJFCW020000005">
    <property type="protein sequence ID" value="CAG9120439.1"/>
    <property type="molecule type" value="Genomic_DNA"/>
</dbReference>
<feature type="region of interest" description="Disordered" evidence="2">
    <location>
        <begin position="789"/>
        <end position="924"/>
    </location>
</feature>
<dbReference type="Proteomes" id="UP000614601">
    <property type="component" value="Unassembled WGS sequence"/>
</dbReference>
<organism evidence="3 4">
    <name type="scientific">Bursaphelenchus okinawaensis</name>
    <dbReference type="NCBI Taxonomy" id="465554"/>
    <lineage>
        <taxon>Eukaryota</taxon>
        <taxon>Metazoa</taxon>
        <taxon>Ecdysozoa</taxon>
        <taxon>Nematoda</taxon>
        <taxon>Chromadorea</taxon>
        <taxon>Rhabditida</taxon>
        <taxon>Tylenchina</taxon>
        <taxon>Tylenchomorpha</taxon>
        <taxon>Aphelenchoidea</taxon>
        <taxon>Aphelenchoididae</taxon>
        <taxon>Bursaphelenchus</taxon>
    </lineage>
</organism>
<evidence type="ECO:0000313" key="3">
    <source>
        <dbReference type="EMBL" id="CAD5225099.1"/>
    </source>
</evidence>
<feature type="region of interest" description="Disordered" evidence="2">
    <location>
        <begin position="561"/>
        <end position="720"/>
    </location>
</feature>
<dbReference type="OrthoDB" id="10689268at2759"/>
<feature type="region of interest" description="Disordered" evidence="2">
    <location>
        <begin position="382"/>
        <end position="422"/>
    </location>
</feature>
<protein>
    <submittedName>
        <fullName evidence="3">Uncharacterized protein</fullName>
    </submittedName>
</protein>
<feature type="compositionally biased region" description="Polar residues" evidence="2">
    <location>
        <begin position="400"/>
        <end position="415"/>
    </location>
</feature>
<gene>
    <name evidence="3" type="ORF">BOKJ2_LOCUS11409</name>
</gene>
<dbReference type="AlphaFoldDB" id="A0A811LCX4"/>
<feature type="compositionally biased region" description="Polar residues" evidence="2">
    <location>
        <begin position="914"/>
        <end position="924"/>
    </location>
</feature>
<feature type="region of interest" description="Disordered" evidence="2">
    <location>
        <begin position="347"/>
        <end position="367"/>
    </location>
</feature>
<reference evidence="3" key="1">
    <citation type="submission" date="2020-09" db="EMBL/GenBank/DDBJ databases">
        <authorList>
            <person name="Kikuchi T."/>
        </authorList>
    </citation>
    <scope>NUCLEOTIDE SEQUENCE</scope>
    <source>
        <strain evidence="3">SH1</strain>
    </source>
</reference>
<feature type="compositionally biased region" description="Low complexity" evidence="2">
    <location>
        <begin position="797"/>
        <end position="821"/>
    </location>
</feature>
<feature type="compositionally biased region" description="Low complexity" evidence="2">
    <location>
        <begin position="829"/>
        <end position="895"/>
    </location>
</feature>
<feature type="region of interest" description="Disordered" evidence="2">
    <location>
        <begin position="125"/>
        <end position="146"/>
    </location>
</feature>
<proteinExistence type="predicted"/>
<evidence type="ECO:0000256" key="1">
    <source>
        <dbReference type="SAM" id="Coils"/>
    </source>
</evidence>
<comment type="caution">
    <text evidence="3">The sequence shown here is derived from an EMBL/GenBank/DDBJ whole genome shotgun (WGS) entry which is preliminary data.</text>
</comment>
<accession>A0A811LCX4</accession>
<feature type="compositionally biased region" description="Low complexity" evidence="2">
    <location>
        <begin position="580"/>
        <end position="596"/>
    </location>
</feature>
<evidence type="ECO:0000256" key="2">
    <source>
        <dbReference type="SAM" id="MobiDB-lite"/>
    </source>
</evidence>
<feature type="compositionally biased region" description="Polar residues" evidence="2">
    <location>
        <begin position="680"/>
        <end position="720"/>
    </location>
</feature>